<name>A0A0E9QV68_ANGAN</name>
<sequence>MTQTILCNYLN</sequence>
<dbReference type="EMBL" id="GBXM01088574">
    <property type="protein sequence ID" value="JAH20003.1"/>
    <property type="molecule type" value="Transcribed_RNA"/>
</dbReference>
<reference evidence="1" key="2">
    <citation type="journal article" date="2015" name="Fish Shellfish Immunol.">
        <title>Early steps in the European eel (Anguilla anguilla)-Vibrio vulnificus interaction in the gills: Role of the RtxA13 toxin.</title>
        <authorList>
            <person name="Callol A."/>
            <person name="Pajuelo D."/>
            <person name="Ebbesson L."/>
            <person name="Teles M."/>
            <person name="MacKenzie S."/>
            <person name="Amaro C."/>
        </authorList>
    </citation>
    <scope>NUCLEOTIDE SEQUENCE</scope>
</reference>
<reference evidence="1" key="1">
    <citation type="submission" date="2014-11" db="EMBL/GenBank/DDBJ databases">
        <authorList>
            <person name="Amaro Gonzalez C."/>
        </authorList>
    </citation>
    <scope>NUCLEOTIDE SEQUENCE</scope>
</reference>
<accession>A0A0E9QV68</accession>
<proteinExistence type="predicted"/>
<organism evidence="1">
    <name type="scientific">Anguilla anguilla</name>
    <name type="common">European freshwater eel</name>
    <name type="synonym">Muraena anguilla</name>
    <dbReference type="NCBI Taxonomy" id="7936"/>
    <lineage>
        <taxon>Eukaryota</taxon>
        <taxon>Metazoa</taxon>
        <taxon>Chordata</taxon>
        <taxon>Craniata</taxon>
        <taxon>Vertebrata</taxon>
        <taxon>Euteleostomi</taxon>
        <taxon>Actinopterygii</taxon>
        <taxon>Neopterygii</taxon>
        <taxon>Teleostei</taxon>
        <taxon>Anguilliformes</taxon>
        <taxon>Anguillidae</taxon>
        <taxon>Anguilla</taxon>
    </lineage>
</organism>
<protein>
    <submittedName>
        <fullName evidence="1">Uncharacterized protein</fullName>
    </submittedName>
</protein>
<evidence type="ECO:0000313" key="1">
    <source>
        <dbReference type="EMBL" id="JAH20003.1"/>
    </source>
</evidence>